<dbReference type="GO" id="GO:0004519">
    <property type="term" value="F:endonuclease activity"/>
    <property type="evidence" value="ECO:0007669"/>
    <property type="project" value="UniProtKB-KW"/>
</dbReference>
<dbReference type="InterPro" id="IPR027434">
    <property type="entry name" value="Homing_endonucl"/>
</dbReference>
<dbReference type="OrthoDB" id="2351986at2"/>
<comment type="caution">
    <text evidence="2">The sequence shown here is derived from an EMBL/GenBank/DDBJ whole genome shotgun (WGS) entry which is preliminary data.</text>
</comment>
<dbReference type="AlphaFoldDB" id="A0A494YVQ5"/>
<feature type="domain" description="Homing endonuclease LAGLIDADG" evidence="1">
    <location>
        <begin position="12"/>
        <end position="173"/>
    </location>
</feature>
<keyword evidence="2" id="KW-0378">Hydrolase</keyword>
<dbReference type="InterPro" id="IPR004860">
    <property type="entry name" value="LAGLIDADG_dom"/>
</dbReference>
<keyword evidence="2" id="KW-0255">Endonuclease</keyword>
<accession>A0A494YVQ5</accession>
<keyword evidence="2" id="KW-0540">Nuclease</keyword>
<evidence type="ECO:0000313" key="2">
    <source>
        <dbReference type="EMBL" id="RKQ14116.1"/>
    </source>
</evidence>
<gene>
    <name evidence="2" type="ORF">D8M05_13850</name>
</gene>
<dbReference type="Gene3D" id="3.10.28.10">
    <property type="entry name" value="Homing endonucleases"/>
    <property type="match status" value="2"/>
</dbReference>
<protein>
    <submittedName>
        <fullName evidence="2">Endonuclease</fullName>
    </submittedName>
</protein>
<dbReference type="EMBL" id="RBZO01000023">
    <property type="protein sequence ID" value="RKQ14116.1"/>
    <property type="molecule type" value="Genomic_DNA"/>
</dbReference>
<organism evidence="2 3">
    <name type="scientific">Oceanobacillus bengalensis</name>
    <dbReference type="NCBI Taxonomy" id="1435466"/>
    <lineage>
        <taxon>Bacteria</taxon>
        <taxon>Bacillati</taxon>
        <taxon>Bacillota</taxon>
        <taxon>Bacilli</taxon>
        <taxon>Bacillales</taxon>
        <taxon>Bacillaceae</taxon>
        <taxon>Oceanobacillus</taxon>
    </lineage>
</organism>
<sequence>MKHSVPDNFLSYICGKLLGDGCIILQPGRKPRFQFIHTVSDLEWCQYCYEQLSPYLPLNPPTYRKTNDIRISKGFTESYMVQSKTSEIITYLESVWYTDQRKKIIPFDFLEKHLDERALAWWYLDDGHLKINNNTPKKIILSTDNFSNSENRVLIDVLQQKFSLYFSIDGQNRLILYDQLQIYYFYKLVKPFLHQSMIRKMINTQVTTTNTPPKRTTIYLPKEINLSKPTREINNILDSLPLLHAIACDRDSYIYYYKKYFLQLKDVADTKSYQIKIDEKHWHIIQSIKSVTGLNNSQIATICLTFKINKIP</sequence>
<evidence type="ECO:0000259" key="1">
    <source>
        <dbReference type="Pfam" id="PF03161"/>
    </source>
</evidence>
<reference evidence="2 3" key="1">
    <citation type="journal article" date="2015" name="Antonie Van Leeuwenhoek">
        <title>Oceanobacillus bengalensis sp. nov., a bacterium isolated from seawater of the Bay of Bengal.</title>
        <authorList>
            <person name="Yongchang O."/>
            <person name="Xiang W."/>
            <person name="Wang G."/>
        </authorList>
    </citation>
    <scope>NUCLEOTIDE SEQUENCE [LARGE SCALE GENOMIC DNA]</scope>
    <source>
        <strain evidence="2 3">MCCC 1K00260</strain>
    </source>
</reference>
<dbReference type="Proteomes" id="UP000281813">
    <property type="component" value="Unassembled WGS sequence"/>
</dbReference>
<keyword evidence="3" id="KW-1185">Reference proteome</keyword>
<name>A0A494YVQ5_9BACI</name>
<dbReference type="RefSeq" id="WP_121132801.1">
    <property type="nucleotide sequence ID" value="NZ_JBHUFK010000064.1"/>
</dbReference>
<proteinExistence type="predicted"/>
<dbReference type="Pfam" id="PF03161">
    <property type="entry name" value="LAGLIDADG_2"/>
    <property type="match status" value="1"/>
</dbReference>
<dbReference type="SUPFAM" id="SSF55608">
    <property type="entry name" value="Homing endonucleases"/>
    <property type="match status" value="1"/>
</dbReference>
<evidence type="ECO:0000313" key="3">
    <source>
        <dbReference type="Proteomes" id="UP000281813"/>
    </source>
</evidence>